<dbReference type="Pfam" id="PF07693">
    <property type="entry name" value="KAP_NTPase"/>
    <property type="match status" value="1"/>
</dbReference>
<dbReference type="Proteomes" id="UP000183410">
    <property type="component" value="Unassembled WGS sequence"/>
</dbReference>
<feature type="domain" description="KAP NTPase" evidence="2">
    <location>
        <begin position="187"/>
        <end position="468"/>
    </location>
</feature>
<proteinExistence type="predicted"/>
<feature type="transmembrane region" description="Helical" evidence="1">
    <location>
        <begin position="131"/>
        <end position="148"/>
    </location>
</feature>
<keyword evidence="4" id="KW-1185">Reference proteome</keyword>
<dbReference type="AlphaFoldDB" id="A0A1I2G3E6"/>
<dbReference type="InterPro" id="IPR027417">
    <property type="entry name" value="P-loop_NTPase"/>
</dbReference>
<reference evidence="4" key="1">
    <citation type="submission" date="2016-10" db="EMBL/GenBank/DDBJ databases">
        <authorList>
            <person name="Varghese N."/>
            <person name="Submissions S."/>
        </authorList>
    </citation>
    <scope>NUCLEOTIDE SEQUENCE [LARGE SCALE GENOMIC DNA]</scope>
    <source>
        <strain evidence="4">CGMCC 1.10223</strain>
    </source>
</reference>
<feature type="transmembrane region" description="Helical" evidence="1">
    <location>
        <begin position="32"/>
        <end position="54"/>
    </location>
</feature>
<evidence type="ECO:0000256" key="1">
    <source>
        <dbReference type="SAM" id="Phobius"/>
    </source>
</evidence>
<accession>A0A1I2G3E6</accession>
<evidence type="ECO:0000259" key="2">
    <source>
        <dbReference type="Pfam" id="PF07693"/>
    </source>
</evidence>
<dbReference type="EMBL" id="FONN01000014">
    <property type="protein sequence ID" value="SFF11151.1"/>
    <property type="molecule type" value="Genomic_DNA"/>
</dbReference>
<sequence length="873" mass="100699">MRGVNEEMSEGVSVVKRLKDYFGKGKTNLSKLGFFILFSTSISYAVLLCIRLAFKPILNTTPTNHVIQLVVIMYAAIWLAIVYFEFKQHVSLFLFKTIRRKLLPAVLISIILDYGFNDQNRLFSGGVWSDLYDVNVIAISLYAIILTIKKLLAKKGEPETDAADKARKYQFHSSPSLGIDGTDSLGREKFAKDLAAILIDRMAIPTDHALTIGLYGPWGSGKSSIFDLIEKQHISKEKIIRFHPWYMGKDQNNIIPEFLKLLISHLENHQSNSQQKLIYGLKKYSKFLTTISIRPPGFIVNFKDYMSNPEFSKDFEDAQGMREHIIDLLKTARIPMVVFIDDIDRLDNKEIQMIFKLVRLIADFPNITYVLAMDEKHVAKSLSQLYSKDYEEKVGLEYISKFIHVPLYLPRVDSYLMIKAFKTSMMKIINDFKIEVENDYIDYLDELANHFQFTPRNMERVANIAMVHMPMLKKETNPKDLLALLAIKIDNPELFAFIYKHSSLFLGGQRDEAVPKEQLEKLNVQFPTHISLLTKLFPVLGGSSVNKLLSNKNKLICSSVHFDTYFQYAVPSLKVSNEQLQKFYTAILDSDEEGGKVYGELVTDLNREEFYHQLWLDIAPEQVEKNMKVLKFVLDWHQDFTKFTKQMKIFIVEIFKVLIREDNDNDNDEVVSVLSAHNDDLLIASQLNNIGSKKGEWAENYISAHMDLSKLMAYPDDVAQITFNTWAFNKDKDDENIRKMVSDWTAKHGIWKIVRMKMTNPLEDYSLAFCNFANLLSILPIEEIEEAVKIVGEITSEHDFKSALKAGEFSKEQIELAYLQSTGYTDALRELYNNQNAIWSNTFITAVEQLCQYGSLEKISEIKEEWTKYKTRF</sequence>
<dbReference type="SUPFAM" id="SSF52540">
    <property type="entry name" value="P-loop containing nucleoside triphosphate hydrolases"/>
    <property type="match status" value="1"/>
</dbReference>
<feature type="transmembrane region" description="Helical" evidence="1">
    <location>
        <begin position="66"/>
        <end position="86"/>
    </location>
</feature>
<dbReference type="InterPro" id="IPR011646">
    <property type="entry name" value="KAP_P-loop"/>
</dbReference>
<dbReference type="PANTHER" id="PTHR22674:SF6">
    <property type="entry name" value="NTPASE KAP FAMILY P-LOOP DOMAIN-CONTAINING PROTEIN 1"/>
    <property type="match status" value="1"/>
</dbReference>
<protein>
    <submittedName>
        <fullName evidence="3">KAP family P-loop domain-containing protein</fullName>
    </submittedName>
</protein>
<dbReference type="Gene3D" id="3.40.50.300">
    <property type="entry name" value="P-loop containing nucleotide triphosphate hydrolases"/>
    <property type="match status" value="1"/>
</dbReference>
<keyword evidence="1" id="KW-0812">Transmembrane</keyword>
<evidence type="ECO:0000313" key="3">
    <source>
        <dbReference type="EMBL" id="SFF11151.1"/>
    </source>
</evidence>
<evidence type="ECO:0000313" key="4">
    <source>
        <dbReference type="Proteomes" id="UP000183410"/>
    </source>
</evidence>
<name>A0A1I2G3E6_9BACL</name>
<dbReference type="PANTHER" id="PTHR22674">
    <property type="entry name" value="NTPASE, KAP FAMILY P-LOOP DOMAIN-CONTAINING 1"/>
    <property type="match status" value="1"/>
</dbReference>
<organism evidence="3 4">
    <name type="scientific">Paenibacillus algorifonticola</name>
    <dbReference type="NCBI Taxonomy" id="684063"/>
    <lineage>
        <taxon>Bacteria</taxon>
        <taxon>Bacillati</taxon>
        <taxon>Bacillota</taxon>
        <taxon>Bacilli</taxon>
        <taxon>Bacillales</taxon>
        <taxon>Paenibacillaceae</taxon>
        <taxon>Paenibacillus</taxon>
    </lineage>
</organism>
<dbReference type="InterPro" id="IPR052754">
    <property type="entry name" value="NTPase_KAP_P-loop"/>
</dbReference>
<keyword evidence="1" id="KW-1133">Transmembrane helix</keyword>
<gene>
    <name evidence="3" type="ORF">SAMN04487969_11468</name>
</gene>
<keyword evidence="1" id="KW-0472">Membrane</keyword>